<comment type="caution">
    <text evidence="1">The sequence shown here is derived from an EMBL/GenBank/DDBJ whole genome shotgun (WGS) entry which is preliminary data.</text>
</comment>
<reference evidence="1" key="1">
    <citation type="submission" date="2020-09" db="EMBL/GenBank/DDBJ databases">
        <title>Iningainema tapete sp. nov. (Scytonemataceae, Cyanobacteria) from greenhouses in central Florida (USA) produces two types of nodularin with biosynthetic potential for microcystin-LR and anabaenopeptins.</title>
        <authorList>
            <person name="Berthold D.E."/>
            <person name="Lefler F.W."/>
            <person name="Huang I.-S."/>
            <person name="Abdulla H."/>
            <person name="Zimba P.V."/>
            <person name="Laughinghouse H.D. IV."/>
        </authorList>
    </citation>
    <scope>NUCLEOTIDE SEQUENCE</scope>
    <source>
        <strain evidence="1">BLCCT55</strain>
    </source>
</reference>
<evidence type="ECO:0000313" key="1">
    <source>
        <dbReference type="EMBL" id="MBD2775154.1"/>
    </source>
</evidence>
<dbReference type="EMBL" id="JACXAE010000075">
    <property type="protein sequence ID" value="MBD2775154.1"/>
    <property type="molecule type" value="Genomic_DNA"/>
</dbReference>
<protein>
    <submittedName>
        <fullName evidence="1">UPF0175 family protein</fullName>
    </submittedName>
</protein>
<sequence length="97" mass="11445">MLESRIEVKFTVDLTEILEEHRLIAERKAREAFVMELLRQGDISAGRAANLLNINRSELSKLMYEYNISPFDDTMTLEDLQREVSDFIQILEKKRQQ</sequence>
<gene>
    <name evidence="1" type="ORF">ICL16_24585</name>
</gene>
<dbReference type="InterPro" id="IPR005368">
    <property type="entry name" value="UPF0175"/>
</dbReference>
<name>A0A8J7C737_9CYAN</name>
<organism evidence="1 2">
    <name type="scientific">Iningainema tapete BLCC-T55</name>
    <dbReference type="NCBI Taxonomy" id="2748662"/>
    <lineage>
        <taxon>Bacteria</taxon>
        <taxon>Bacillati</taxon>
        <taxon>Cyanobacteriota</taxon>
        <taxon>Cyanophyceae</taxon>
        <taxon>Nostocales</taxon>
        <taxon>Scytonemataceae</taxon>
        <taxon>Iningainema tapete</taxon>
    </lineage>
</organism>
<proteinExistence type="predicted"/>
<dbReference type="RefSeq" id="WP_190833173.1">
    <property type="nucleotide sequence ID" value="NZ_CAWPPI010000075.1"/>
</dbReference>
<evidence type="ECO:0000313" key="2">
    <source>
        <dbReference type="Proteomes" id="UP000629098"/>
    </source>
</evidence>
<dbReference type="Proteomes" id="UP000629098">
    <property type="component" value="Unassembled WGS sequence"/>
</dbReference>
<dbReference type="AlphaFoldDB" id="A0A8J7C737"/>
<accession>A0A8J7C737</accession>
<dbReference type="Pfam" id="PF03683">
    <property type="entry name" value="UPF0175"/>
    <property type="match status" value="1"/>
</dbReference>
<keyword evidence="2" id="KW-1185">Reference proteome</keyword>